<evidence type="ECO:0000313" key="2">
    <source>
        <dbReference type="EMBL" id="GAT48092.1"/>
    </source>
</evidence>
<evidence type="ECO:0000313" key="3">
    <source>
        <dbReference type="Proteomes" id="UP000815677"/>
    </source>
</evidence>
<accession>A0ABQ0LAC6</accession>
<dbReference type="EMBL" id="DF844264">
    <property type="protein sequence ID" value="GAT48092.1"/>
    <property type="molecule type" value="Genomic_DNA"/>
</dbReference>
<feature type="compositionally biased region" description="Basic and acidic residues" evidence="1">
    <location>
        <begin position="71"/>
        <end position="100"/>
    </location>
</feature>
<keyword evidence="3" id="KW-1185">Reference proteome</keyword>
<name>A0ABQ0LAC6_MYCCL</name>
<feature type="region of interest" description="Disordered" evidence="1">
    <location>
        <begin position="66"/>
        <end position="104"/>
    </location>
</feature>
<feature type="compositionally biased region" description="Polar residues" evidence="1">
    <location>
        <begin position="1"/>
        <end position="17"/>
    </location>
</feature>
<evidence type="ECO:0000256" key="1">
    <source>
        <dbReference type="SAM" id="MobiDB-lite"/>
    </source>
</evidence>
<gene>
    <name evidence="2" type="ORF">MCHLO_05525</name>
</gene>
<feature type="compositionally biased region" description="Low complexity" evidence="1">
    <location>
        <begin position="200"/>
        <end position="218"/>
    </location>
</feature>
<feature type="region of interest" description="Disordered" evidence="1">
    <location>
        <begin position="119"/>
        <end position="143"/>
    </location>
</feature>
<dbReference type="Proteomes" id="UP000815677">
    <property type="component" value="Unassembled WGS sequence"/>
</dbReference>
<organism evidence="2 3">
    <name type="scientific">Mycena chlorophos</name>
    <name type="common">Agaric fungus</name>
    <name type="synonym">Agaricus chlorophos</name>
    <dbReference type="NCBI Taxonomy" id="658473"/>
    <lineage>
        <taxon>Eukaryota</taxon>
        <taxon>Fungi</taxon>
        <taxon>Dikarya</taxon>
        <taxon>Basidiomycota</taxon>
        <taxon>Agaricomycotina</taxon>
        <taxon>Agaricomycetes</taxon>
        <taxon>Agaricomycetidae</taxon>
        <taxon>Agaricales</taxon>
        <taxon>Marasmiineae</taxon>
        <taxon>Mycenaceae</taxon>
        <taxon>Mycena</taxon>
    </lineage>
</organism>
<sequence>MRRSASTTRMFRNSTTAADPAMSFESETHEMVMHQGFGYRARARALPSRVFWGKGRYIAAKEHRRVASRARRTDLGLRGDKAHPPRSADKRAPQQQKRDGPSTTAKYAEIYHGDEHLGAVGQRSKFRTRAPRGSGATSRGKRRHVMRDVTDAILEVGKRVVGRRDAVRDPNAEEVAQGTARRIIPARELSMAKRRLCQDRPASSPRPTRLSLRPRNLRMPPIRQEQGRQGEGNSMLDGGSTKSSLTTGDVTRHTLADFVSRMLHRLWPNPSHTRLP</sequence>
<reference evidence="2" key="1">
    <citation type="submission" date="2014-09" db="EMBL/GenBank/DDBJ databases">
        <title>Genome sequence of the luminous mushroom Mycena chlorophos for searching fungal bioluminescence genes.</title>
        <authorList>
            <person name="Tanaka Y."/>
            <person name="Kasuga D."/>
            <person name="Oba Y."/>
            <person name="Hase S."/>
            <person name="Sato K."/>
            <person name="Oba Y."/>
            <person name="Sakakibara Y."/>
        </authorList>
    </citation>
    <scope>NUCLEOTIDE SEQUENCE</scope>
</reference>
<proteinExistence type="predicted"/>
<feature type="region of interest" description="Disordered" evidence="1">
    <location>
        <begin position="194"/>
        <end position="247"/>
    </location>
</feature>
<feature type="region of interest" description="Disordered" evidence="1">
    <location>
        <begin position="1"/>
        <end position="21"/>
    </location>
</feature>
<protein>
    <submittedName>
        <fullName evidence="2">Uncharacterized protein</fullName>
    </submittedName>
</protein>